<keyword evidence="6" id="KW-1185">Reference proteome</keyword>
<dbReference type="EMBL" id="WPNZ01000010">
    <property type="protein sequence ID" value="MVO87005.1"/>
    <property type="molecule type" value="Genomic_DNA"/>
</dbReference>
<evidence type="ECO:0000256" key="2">
    <source>
        <dbReference type="ARBA" id="ARBA00022801"/>
    </source>
</evidence>
<evidence type="ECO:0000256" key="1">
    <source>
        <dbReference type="ARBA" id="ARBA00008324"/>
    </source>
</evidence>
<evidence type="ECO:0000313" key="6">
    <source>
        <dbReference type="Proteomes" id="UP000483802"/>
    </source>
</evidence>
<name>A0A6L6WZN9_9ACTN</name>
<dbReference type="Gene3D" id="3.10.129.10">
    <property type="entry name" value="Hotdog Thioesterase"/>
    <property type="match status" value="1"/>
</dbReference>
<organism evidence="5 6">
    <name type="scientific">Streptomyces typhae</name>
    <dbReference type="NCBI Taxonomy" id="2681492"/>
    <lineage>
        <taxon>Bacteria</taxon>
        <taxon>Bacillati</taxon>
        <taxon>Actinomycetota</taxon>
        <taxon>Actinomycetes</taxon>
        <taxon>Kitasatosporales</taxon>
        <taxon>Streptomycetaceae</taxon>
        <taxon>Streptomyces</taxon>
    </lineage>
</organism>
<feature type="region of interest" description="Disordered" evidence="3">
    <location>
        <begin position="151"/>
        <end position="175"/>
    </location>
</feature>
<dbReference type="PANTHER" id="PTHR43240:SF5">
    <property type="entry name" value="1,4-DIHYDROXY-2-NAPHTHOYL-COA THIOESTERASE 1"/>
    <property type="match status" value="1"/>
</dbReference>
<evidence type="ECO:0000259" key="4">
    <source>
        <dbReference type="Pfam" id="PF03061"/>
    </source>
</evidence>
<dbReference type="Pfam" id="PF03061">
    <property type="entry name" value="4HBT"/>
    <property type="match status" value="1"/>
</dbReference>
<proteinExistence type="inferred from homology"/>
<dbReference type="NCBIfam" id="TIGR00369">
    <property type="entry name" value="unchar_dom_1"/>
    <property type="match status" value="1"/>
</dbReference>
<keyword evidence="2" id="KW-0378">Hydrolase</keyword>
<dbReference type="GO" id="GO:0061522">
    <property type="term" value="F:1,4-dihydroxy-2-naphthoyl-CoA thioesterase activity"/>
    <property type="evidence" value="ECO:0007669"/>
    <property type="project" value="TreeGrafter"/>
</dbReference>
<dbReference type="InterPro" id="IPR029069">
    <property type="entry name" value="HotDog_dom_sf"/>
</dbReference>
<feature type="compositionally biased region" description="Low complexity" evidence="3">
    <location>
        <begin position="151"/>
        <end position="160"/>
    </location>
</feature>
<dbReference type="PANTHER" id="PTHR43240">
    <property type="entry name" value="1,4-DIHYDROXY-2-NAPHTHOYL-COA THIOESTERASE 1"/>
    <property type="match status" value="1"/>
</dbReference>
<feature type="domain" description="Thioesterase" evidence="4">
    <location>
        <begin position="62"/>
        <end position="139"/>
    </location>
</feature>
<dbReference type="RefSeq" id="WP_157166681.1">
    <property type="nucleotide sequence ID" value="NZ_WPNZ01000010.1"/>
</dbReference>
<dbReference type="FunFam" id="3.10.129.10:FF:000045">
    <property type="entry name" value="Hotdog fold thioesterase"/>
    <property type="match status" value="1"/>
</dbReference>
<dbReference type="CDD" id="cd03443">
    <property type="entry name" value="PaaI_thioesterase"/>
    <property type="match status" value="1"/>
</dbReference>
<dbReference type="SUPFAM" id="SSF54637">
    <property type="entry name" value="Thioesterase/thiol ester dehydrase-isomerase"/>
    <property type="match status" value="1"/>
</dbReference>
<sequence>MGEQHTTKFPQEVIDEYAALGVDLPALFSAGHLGSRMGVQIVEASAERVVGTMPVEGNTQPYGLLHGGASAVLAETLGSVGSMLHGGSTKLAVGVDLNCTHHRGVRSGLVTGVATPVHRGRSTATYEIVISDEAGKRVCTARLTCMLRPAGATAPGPASAQDRPRTPASNGAGPA</sequence>
<accession>A0A6L6WZN9</accession>
<dbReference type="InterPro" id="IPR003736">
    <property type="entry name" value="PAAI_dom"/>
</dbReference>
<protein>
    <submittedName>
        <fullName evidence="5">Hotdog fold thioesterase</fullName>
    </submittedName>
</protein>
<gene>
    <name evidence="5" type="ORF">GPA10_20125</name>
</gene>
<dbReference type="InterPro" id="IPR006683">
    <property type="entry name" value="Thioestr_dom"/>
</dbReference>
<dbReference type="Proteomes" id="UP000483802">
    <property type="component" value="Unassembled WGS sequence"/>
</dbReference>
<dbReference type="GO" id="GO:0005829">
    <property type="term" value="C:cytosol"/>
    <property type="evidence" value="ECO:0007669"/>
    <property type="project" value="TreeGrafter"/>
</dbReference>
<comment type="similarity">
    <text evidence="1">Belongs to the thioesterase PaaI family.</text>
</comment>
<evidence type="ECO:0000256" key="3">
    <source>
        <dbReference type="SAM" id="MobiDB-lite"/>
    </source>
</evidence>
<evidence type="ECO:0000313" key="5">
    <source>
        <dbReference type="EMBL" id="MVO87005.1"/>
    </source>
</evidence>
<dbReference type="AlphaFoldDB" id="A0A6L6WZN9"/>
<reference evidence="5 6" key="1">
    <citation type="submission" date="2019-11" db="EMBL/GenBank/DDBJ databases">
        <title>Streptomyces typhae sp. nov., a novel endophytic actinomycete isolated from the root of cattail pollen (Typha angustifolia L.).</title>
        <authorList>
            <person name="Peng C."/>
        </authorList>
    </citation>
    <scope>NUCLEOTIDE SEQUENCE [LARGE SCALE GENOMIC DNA]</scope>
    <source>
        <strain evidence="6">p1417</strain>
    </source>
</reference>
<comment type="caution">
    <text evidence="5">The sequence shown here is derived from an EMBL/GenBank/DDBJ whole genome shotgun (WGS) entry which is preliminary data.</text>
</comment>